<dbReference type="GO" id="GO:0005524">
    <property type="term" value="F:ATP binding"/>
    <property type="evidence" value="ECO:0007669"/>
    <property type="project" value="UniProtKB-UniRule"/>
</dbReference>
<evidence type="ECO:0000256" key="2">
    <source>
        <dbReference type="ARBA" id="ARBA00008142"/>
    </source>
</evidence>
<comment type="subcellular location">
    <subcellularLocation>
        <location evidence="12">Cytoplasm</location>
    </subcellularLocation>
</comment>
<dbReference type="GO" id="GO:0046872">
    <property type="term" value="F:metal ion binding"/>
    <property type="evidence" value="ECO:0007669"/>
    <property type="project" value="UniProtKB-KW"/>
</dbReference>
<reference evidence="17" key="1">
    <citation type="submission" date="2016-06" db="EMBL/GenBank/DDBJ databases">
        <authorList>
            <person name="Chen W."/>
            <person name="Hasegawa D.K."/>
        </authorList>
    </citation>
    <scope>NUCLEOTIDE SEQUENCE [LARGE SCALE GENOMIC DNA]</scope>
    <source>
        <strain evidence="17">MEAM1</strain>
    </source>
</reference>
<feature type="binding site" evidence="12 13">
    <location>
        <position position="59"/>
    </location>
    <ligand>
        <name>ATP</name>
        <dbReference type="ChEBI" id="CHEBI:30616"/>
    </ligand>
</feature>
<dbReference type="InterPro" id="IPR001564">
    <property type="entry name" value="Nucleoside_diP_kinase"/>
</dbReference>
<dbReference type="InterPro" id="IPR023005">
    <property type="entry name" value="Nucleoside_diP_kinase_AS"/>
</dbReference>
<dbReference type="CDD" id="cd04413">
    <property type="entry name" value="NDPk_I"/>
    <property type="match status" value="1"/>
</dbReference>
<keyword evidence="10 12" id="KW-0460">Magnesium</keyword>
<feature type="binding site" evidence="12 13">
    <location>
        <position position="93"/>
    </location>
    <ligand>
        <name>ATP</name>
        <dbReference type="ChEBI" id="CHEBI:30616"/>
    </ligand>
</feature>
<reference evidence="16 17" key="2">
    <citation type="submission" date="2017-09" db="EMBL/GenBank/DDBJ databases">
        <title>The genome of whitefly Bemisia tabaci, a global crop pest, provides novel insights into virus transmission, host adaptation and insecticide resistance.</title>
        <authorList>
            <person name="Kaur N."/>
            <person name="Kliot A."/>
            <person name="Pinheiro P.V."/>
            <person name="Luan J."/>
            <person name="Zheng Y."/>
            <person name="Liu W."/>
            <person name="Sun H."/>
            <person name="Yang X."/>
            <person name="Xu Y."/>
            <person name="Luo Y."/>
            <person name="Kruse A."/>
            <person name="Fisher T.W."/>
            <person name="Nelson D.R."/>
            <person name="Elimelech M."/>
            <person name="MacCoss M."/>
            <person name="Johnson R."/>
            <person name="Cohen E."/>
            <person name="Hunter W.B."/>
            <person name="Brown J.K."/>
            <person name="Jander G."/>
            <person name="Cilia M."/>
            <person name="Douglas A.E."/>
            <person name="Ghanim M."/>
            <person name="Simmons A.M."/>
            <person name="Wintermantel W.M."/>
            <person name="Ling K.-S."/>
            <person name="Fei Z."/>
        </authorList>
    </citation>
    <scope>NUCLEOTIDE SEQUENCE [LARGE SCALE GENOMIC DNA]</scope>
    <source>
        <strain evidence="16 17">MEAM1</strain>
    </source>
</reference>
<dbReference type="GO" id="GO:0006241">
    <property type="term" value="P:CTP biosynthetic process"/>
    <property type="evidence" value="ECO:0007669"/>
    <property type="project" value="UniProtKB-UniRule"/>
</dbReference>
<dbReference type="Gene3D" id="3.30.70.141">
    <property type="entry name" value="Nucleoside diphosphate kinase-like domain"/>
    <property type="match status" value="1"/>
</dbReference>
<evidence type="ECO:0000256" key="15">
    <source>
        <dbReference type="RuleBase" id="RU004013"/>
    </source>
</evidence>
<evidence type="ECO:0000256" key="4">
    <source>
        <dbReference type="ARBA" id="ARBA00022553"/>
    </source>
</evidence>
<name>A0A249DXM2_9ENTR</name>
<evidence type="ECO:0000256" key="5">
    <source>
        <dbReference type="ARBA" id="ARBA00022679"/>
    </source>
</evidence>
<organism evidence="16 17">
    <name type="scientific">Candidatus Hamiltonella defensa</name>
    <name type="common">Bemisia tabaci</name>
    <dbReference type="NCBI Taxonomy" id="672795"/>
    <lineage>
        <taxon>Bacteria</taxon>
        <taxon>Pseudomonadati</taxon>
        <taxon>Pseudomonadota</taxon>
        <taxon>Gammaproteobacteria</taxon>
        <taxon>Enterobacterales</taxon>
        <taxon>Enterobacteriaceae</taxon>
        <taxon>aphid secondary symbionts</taxon>
        <taxon>Candidatus Williamhamiltonella</taxon>
    </lineage>
</organism>
<dbReference type="GO" id="GO:0004550">
    <property type="term" value="F:nucleoside diphosphate kinase activity"/>
    <property type="evidence" value="ECO:0007669"/>
    <property type="project" value="UniProtKB-UniRule"/>
</dbReference>
<keyword evidence="6 12" id="KW-0479">Metal-binding</keyword>
<keyword evidence="9 12" id="KW-0067">ATP-binding</keyword>
<evidence type="ECO:0000256" key="14">
    <source>
        <dbReference type="RuleBase" id="RU004011"/>
    </source>
</evidence>
<comment type="subunit">
    <text evidence="12">Homotetramer.</text>
</comment>
<keyword evidence="4 12" id="KW-0597">Phosphoprotein</keyword>
<feature type="binding site" evidence="12 13">
    <location>
        <position position="11"/>
    </location>
    <ligand>
        <name>ATP</name>
        <dbReference type="ChEBI" id="CHEBI:30616"/>
    </ligand>
</feature>
<evidence type="ECO:0000313" key="16">
    <source>
        <dbReference type="EMBL" id="ASX25657.1"/>
    </source>
</evidence>
<dbReference type="EC" id="2.7.4.6" evidence="12 15"/>
<evidence type="ECO:0000256" key="11">
    <source>
        <dbReference type="ARBA" id="ARBA00023080"/>
    </source>
</evidence>
<dbReference type="RefSeq" id="WP_016857527.1">
    <property type="nucleotide sequence ID" value="NZ_CP016303.1"/>
</dbReference>
<keyword evidence="3 12" id="KW-0963">Cytoplasm</keyword>
<dbReference type="SUPFAM" id="SSF54919">
    <property type="entry name" value="Nucleoside diphosphate kinase, NDK"/>
    <property type="match status" value="1"/>
</dbReference>
<evidence type="ECO:0000256" key="8">
    <source>
        <dbReference type="ARBA" id="ARBA00022777"/>
    </source>
</evidence>
<keyword evidence="7 12" id="KW-0547">Nucleotide-binding</keyword>
<comment type="similarity">
    <text evidence="2 12 13 14">Belongs to the NDK family.</text>
</comment>
<dbReference type="HAMAP" id="MF_00451">
    <property type="entry name" value="NDP_kinase"/>
    <property type="match status" value="1"/>
</dbReference>
<comment type="cofactor">
    <cofactor evidence="1 12">
        <name>Mg(2+)</name>
        <dbReference type="ChEBI" id="CHEBI:18420"/>
    </cofactor>
</comment>
<accession>A0A249DXM2</accession>
<keyword evidence="5 12" id="KW-0808">Transferase</keyword>
<dbReference type="FunFam" id="3.30.70.141:FF:000039">
    <property type="entry name" value="Nucleoside diphosphate kinase B"/>
    <property type="match status" value="1"/>
</dbReference>
<dbReference type="InterPro" id="IPR036850">
    <property type="entry name" value="NDK-like_dom_sf"/>
</dbReference>
<dbReference type="PROSITE" id="PS51374">
    <property type="entry name" value="NDPK_LIKE"/>
    <property type="match status" value="1"/>
</dbReference>
<dbReference type="InterPro" id="IPR034907">
    <property type="entry name" value="NDK-like_dom"/>
</dbReference>
<dbReference type="NCBIfam" id="NF001908">
    <property type="entry name" value="PRK00668.1"/>
    <property type="match status" value="1"/>
</dbReference>
<evidence type="ECO:0000256" key="10">
    <source>
        <dbReference type="ARBA" id="ARBA00022842"/>
    </source>
</evidence>
<evidence type="ECO:0000256" key="6">
    <source>
        <dbReference type="ARBA" id="ARBA00022723"/>
    </source>
</evidence>
<evidence type="ECO:0000256" key="1">
    <source>
        <dbReference type="ARBA" id="ARBA00001946"/>
    </source>
</evidence>
<evidence type="ECO:0000256" key="7">
    <source>
        <dbReference type="ARBA" id="ARBA00022741"/>
    </source>
</evidence>
<evidence type="ECO:0000256" key="9">
    <source>
        <dbReference type="ARBA" id="ARBA00022840"/>
    </source>
</evidence>
<feature type="binding site" evidence="12 13">
    <location>
        <position position="104"/>
    </location>
    <ligand>
        <name>ATP</name>
        <dbReference type="ChEBI" id="CHEBI:30616"/>
    </ligand>
</feature>
<evidence type="ECO:0000256" key="12">
    <source>
        <dbReference type="HAMAP-Rule" id="MF_00451"/>
    </source>
</evidence>
<dbReference type="Pfam" id="PF00334">
    <property type="entry name" value="NDK"/>
    <property type="match status" value="1"/>
</dbReference>
<dbReference type="GO" id="GO:0006228">
    <property type="term" value="P:UTP biosynthetic process"/>
    <property type="evidence" value="ECO:0007669"/>
    <property type="project" value="UniProtKB-UniRule"/>
</dbReference>
<keyword evidence="11 12" id="KW-0546">Nucleotide metabolism</keyword>
<evidence type="ECO:0000256" key="13">
    <source>
        <dbReference type="PROSITE-ProRule" id="PRU00706"/>
    </source>
</evidence>
<comment type="function">
    <text evidence="12">Major role in the synthesis of nucleoside triphosphates other than ATP. The ATP gamma phosphate is transferred to the NDP beta phosphate via a ping-pong mechanism, using a phosphorylated active-site intermediate.</text>
</comment>
<dbReference type="PRINTS" id="PR01243">
    <property type="entry name" value="NUCDPKINASE"/>
</dbReference>
<keyword evidence="8 12" id="KW-0418">Kinase</keyword>
<dbReference type="PANTHER" id="PTHR46161:SF3">
    <property type="entry name" value="NUCLEOSIDE DIPHOSPHATE KINASE DDB_G0292928-RELATED"/>
    <property type="match status" value="1"/>
</dbReference>
<dbReference type="Proteomes" id="UP000216438">
    <property type="component" value="Chromosome"/>
</dbReference>
<dbReference type="SMART" id="SM00562">
    <property type="entry name" value="NDK"/>
    <property type="match status" value="1"/>
</dbReference>
<dbReference type="GO" id="GO:0005737">
    <property type="term" value="C:cytoplasm"/>
    <property type="evidence" value="ECO:0007669"/>
    <property type="project" value="UniProtKB-SubCell"/>
</dbReference>
<evidence type="ECO:0000313" key="17">
    <source>
        <dbReference type="Proteomes" id="UP000216438"/>
    </source>
</evidence>
<proteinExistence type="inferred from homology"/>
<evidence type="ECO:0000256" key="3">
    <source>
        <dbReference type="ARBA" id="ARBA00022490"/>
    </source>
</evidence>
<dbReference type="GO" id="GO:0006183">
    <property type="term" value="P:GTP biosynthetic process"/>
    <property type="evidence" value="ECO:0007669"/>
    <property type="project" value="UniProtKB-UniRule"/>
</dbReference>
<comment type="catalytic activity">
    <reaction evidence="12">
        <text>a ribonucleoside 5'-diphosphate + ATP = a ribonucleoside 5'-triphosphate + ADP</text>
        <dbReference type="Rhea" id="RHEA:18113"/>
        <dbReference type="ChEBI" id="CHEBI:30616"/>
        <dbReference type="ChEBI" id="CHEBI:57930"/>
        <dbReference type="ChEBI" id="CHEBI:61557"/>
        <dbReference type="ChEBI" id="CHEBI:456216"/>
        <dbReference type="EC" id="2.7.4.6"/>
    </reaction>
</comment>
<dbReference type="PANTHER" id="PTHR46161">
    <property type="entry name" value="NUCLEOSIDE DIPHOSPHATE KINASE"/>
    <property type="match status" value="1"/>
</dbReference>
<dbReference type="PROSITE" id="PS00469">
    <property type="entry name" value="NDPK"/>
    <property type="match status" value="1"/>
</dbReference>
<dbReference type="EMBL" id="CP016303">
    <property type="protein sequence ID" value="ASX25657.1"/>
    <property type="molecule type" value="Genomic_DNA"/>
</dbReference>
<protein>
    <recommendedName>
        <fullName evidence="12 15">Nucleoside diphosphate kinase</fullName>
        <shortName evidence="12">NDK</shortName>
        <shortName evidence="12">NDP kinase</shortName>
        <ecNumber evidence="12 15">2.7.4.6</ecNumber>
    </recommendedName>
    <alternativeName>
        <fullName evidence="12">Nucleoside-2-P kinase</fullName>
    </alternativeName>
</protein>
<dbReference type="OrthoDB" id="9801161at2"/>
<comment type="catalytic activity">
    <reaction evidence="12 15">
        <text>a 2'-deoxyribonucleoside 5'-diphosphate + ATP = a 2'-deoxyribonucleoside 5'-triphosphate + ADP</text>
        <dbReference type="Rhea" id="RHEA:44640"/>
        <dbReference type="ChEBI" id="CHEBI:30616"/>
        <dbReference type="ChEBI" id="CHEBI:61560"/>
        <dbReference type="ChEBI" id="CHEBI:73316"/>
        <dbReference type="ChEBI" id="CHEBI:456216"/>
        <dbReference type="EC" id="2.7.4.6"/>
    </reaction>
</comment>
<feature type="binding site" evidence="12 13">
    <location>
        <position position="87"/>
    </location>
    <ligand>
        <name>ATP</name>
        <dbReference type="ChEBI" id="CHEBI:30616"/>
    </ligand>
</feature>
<dbReference type="AlphaFoldDB" id="A0A249DXM2"/>
<feature type="active site" description="Pros-phosphohistidine intermediate" evidence="12 13">
    <location>
        <position position="117"/>
    </location>
</feature>
<sequence length="141" mass="15837">MAVERTFSIIKPKAVTKNVIGAIYTRFETAKLKIISVKMLLLTIEQAEGFYVEHKNRDFFTNLIQSITSGPVMIQVLEGENAVKRNREIMGETDPKKALAGTLRADFGDSLTDNALHGSDSLASAEREIAYFFKFDEIFSR</sequence>
<feature type="binding site" evidence="12 13">
    <location>
        <position position="114"/>
    </location>
    <ligand>
        <name>ATP</name>
        <dbReference type="ChEBI" id="CHEBI:30616"/>
    </ligand>
</feature>
<gene>
    <name evidence="12" type="primary">ndk</name>
    <name evidence="16" type="ORF">BA171_00260</name>
</gene>